<protein>
    <submittedName>
        <fullName evidence="6">Cellulose synthase/poly-beta-1,6-N-acetylglucosamine synthase-like glycosyltransferase</fullName>
    </submittedName>
</protein>
<feature type="transmembrane region" description="Helical" evidence="4">
    <location>
        <begin position="213"/>
        <end position="232"/>
    </location>
</feature>
<sequence length="409" mass="45832">MAIFFTILLVLCVAGVAHTYLVYPWYVVKRAGARPWAGNQLVPHAVWMPGNFAGRDATKDWPDVHVLMAAHNEEAVLERKLTTLADQDYPGKLHYYVGSDNSSDRTNQILTDWANRDDRLRPTLFTSRQGKPSIINQLAIQAGTEGVYVLTDASVMLRPSTVRELVRPFLNDAKLALVDTTMVQTGGTARGIGETETQYIDREVAIKRAEGKLWGAMIGPFGGCYALLAGAYRPVPDKFLVDDFYLCLSAYEQGYRGISSATAIVEESVGQHLRDEFRRKVRISSGNWQNLIRFRNLWWPPWRNPLAFAFFSHKVLRWLTPFLLLIGGLAWVGLAVTTLNPYVLKSVAVVTAVMIGGVLLDAVLSQLGIHVRALRKLRYFLAMNLALLVGFYRYLTGISSNVWQPSNRN</sequence>
<keyword evidence="4" id="KW-1133">Transmembrane helix</keyword>
<feature type="domain" description="Glycosyltransferase 2-like" evidence="5">
    <location>
        <begin position="66"/>
        <end position="212"/>
    </location>
</feature>
<gene>
    <name evidence="6" type="ORF">GGR27_000607</name>
</gene>
<organism evidence="6 7">
    <name type="scientific">Neolewinella antarctica</name>
    <dbReference type="NCBI Taxonomy" id="442734"/>
    <lineage>
        <taxon>Bacteria</taxon>
        <taxon>Pseudomonadati</taxon>
        <taxon>Bacteroidota</taxon>
        <taxon>Saprospiria</taxon>
        <taxon>Saprospirales</taxon>
        <taxon>Lewinellaceae</taxon>
        <taxon>Neolewinella</taxon>
    </lineage>
</organism>
<feature type="transmembrane region" description="Helical" evidence="4">
    <location>
        <begin position="315"/>
        <end position="336"/>
    </location>
</feature>
<keyword evidence="3" id="KW-0808">Transferase</keyword>
<evidence type="ECO:0000313" key="7">
    <source>
        <dbReference type="Proteomes" id="UP000770785"/>
    </source>
</evidence>
<dbReference type="InterPro" id="IPR029044">
    <property type="entry name" value="Nucleotide-diphossugar_trans"/>
</dbReference>
<proteinExistence type="inferred from homology"/>
<name>A0ABX0X7B1_9BACT</name>
<keyword evidence="7" id="KW-1185">Reference proteome</keyword>
<accession>A0ABX0X7B1</accession>
<comment type="similarity">
    <text evidence="1">Belongs to the glycosyltransferase 2 family.</text>
</comment>
<dbReference type="Proteomes" id="UP000770785">
    <property type="component" value="Unassembled WGS sequence"/>
</dbReference>
<dbReference type="PANTHER" id="PTHR43630:SF1">
    <property type="entry name" value="POLY-BETA-1,6-N-ACETYL-D-GLUCOSAMINE SYNTHASE"/>
    <property type="match status" value="1"/>
</dbReference>
<dbReference type="EMBL" id="JAATJH010000001">
    <property type="protein sequence ID" value="NJC25126.1"/>
    <property type="molecule type" value="Genomic_DNA"/>
</dbReference>
<evidence type="ECO:0000313" key="6">
    <source>
        <dbReference type="EMBL" id="NJC25126.1"/>
    </source>
</evidence>
<evidence type="ECO:0000256" key="4">
    <source>
        <dbReference type="SAM" id="Phobius"/>
    </source>
</evidence>
<evidence type="ECO:0000259" key="5">
    <source>
        <dbReference type="Pfam" id="PF00535"/>
    </source>
</evidence>
<dbReference type="InterPro" id="IPR001173">
    <property type="entry name" value="Glyco_trans_2-like"/>
</dbReference>
<evidence type="ECO:0000256" key="1">
    <source>
        <dbReference type="ARBA" id="ARBA00006739"/>
    </source>
</evidence>
<keyword evidence="4" id="KW-0812">Transmembrane</keyword>
<comment type="caution">
    <text evidence="6">The sequence shown here is derived from an EMBL/GenBank/DDBJ whole genome shotgun (WGS) entry which is preliminary data.</text>
</comment>
<evidence type="ECO:0000256" key="3">
    <source>
        <dbReference type="ARBA" id="ARBA00022679"/>
    </source>
</evidence>
<keyword evidence="2" id="KW-0328">Glycosyltransferase</keyword>
<dbReference type="Gene3D" id="3.90.550.10">
    <property type="entry name" value="Spore Coat Polysaccharide Biosynthesis Protein SpsA, Chain A"/>
    <property type="match status" value="1"/>
</dbReference>
<dbReference type="PANTHER" id="PTHR43630">
    <property type="entry name" value="POLY-BETA-1,6-N-ACETYL-D-GLUCOSAMINE SYNTHASE"/>
    <property type="match status" value="1"/>
</dbReference>
<evidence type="ECO:0000256" key="2">
    <source>
        <dbReference type="ARBA" id="ARBA00022676"/>
    </source>
</evidence>
<feature type="transmembrane region" description="Helical" evidence="4">
    <location>
        <begin position="342"/>
        <end position="365"/>
    </location>
</feature>
<reference evidence="6 7" key="1">
    <citation type="submission" date="2020-03" db="EMBL/GenBank/DDBJ databases">
        <title>Genomic Encyclopedia of Type Strains, Phase IV (KMG-IV): sequencing the most valuable type-strain genomes for metagenomic binning, comparative biology and taxonomic classification.</title>
        <authorList>
            <person name="Goeker M."/>
        </authorList>
    </citation>
    <scope>NUCLEOTIDE SEQUENCE [LARGE SCALE GENOMIC DNA]</scope>
    <source>
        <strain evidence="6 7">DSM 105096</strain>
    </source>
</reference>
<dbReference type="Pfam" id="PF00535">
    <property type="entry name" value="Glycos_transf_2"/>
    <property type="match status" value="1"/>
</dbReference>
<keyword evidence="4" id="KW-0472">Membrane</keyword>
<feature type="transmembrane region" description="Helical" evidence="4">
    <location>
        <begin position="377"/>
        <end position="395"/>
    </location>
</feature>
<dbReference type="SUPFAM" id="SSF53448">
    <property type="entry name" value="Nucleotide-diphospho-sugar transferases"/>
    <property type="match status" value="1"/>
</dbReference>
<dbReference type="RefSeq" id="WP_168035894.1">
    <property type="nucleotide sequence ID" value="NZ_JAATJH010000001.1"/>
</dbReference>